<sequence>MILSYLFFIGVTPSSLITTTAIGNKSVRNTCPRHCRDFRISLTDNSHNHSYIQMSIGLSMNFIFPPQLEIKIPLNVCEKRKGHAMRSMECVLTAFTFTLFLLRH</sequence>
<dbReference type="KEGG" id="plu:plu2533"/>
<reference evidence="2" key="1">
    <citation type="journal article" date="2003" name="Nat. Biotechnol.">
        <title>The genome sequence of the entomopathogenic bacterium Photorhabdus luminescens.</title>
        <authorList>
            <person name="Duchaud E."/>
            <person name="Rusniok C."/>
            <person name="Frangeul L."/>
            <person name="Buchrieser C."/>
            <person name="Givaudan A."/>
            <person name="Taourit S."/>
            <person name="Bocs S."/>
            <person name="Boursaux-Eude C."/>
            <person name="Chandler M."/>
            <person name="Charles J.-F."/>
            <person name="Dassa E."/>
            <person name="Derose R."/>
            <person name="Derzelle S."/>
            <person name="Freyssinet G."/>
            <person name="Gaudriault S."/>
            <person name="Medigue C."/>
            <person name="Lanois A."/>
            <person name="Powell K."/>
            <person name="Siguier P."/>
            <person name="Vincent R."/>
            <person name="Wingate V."/>
            <person name="Zouine M."/>
            <person name="Glaser P."/>
            <person name="Boemare N."/>
            <person name="Danchin A."/>
            <person name="Kunst F."/>
        </authorList>
    </citation>
    <scope>NUCLEOTIDE SEQUENCE [LARGE SCALE GENOMIC DNA]</scope>
    <source>
        <strain evidence="2">DSM 15139 / CIP 105565 / TT01</strain>
    </source>
</reference>
<accession>Q7N422</accession>
<gene>
    <name evidence="1" type="ordered locus">plu2533</name>
</gene>
<dbReference type="EMBL" id="BX571867">
    <property type="protein sequence ID" value="CAE14907.1"/>
    <property type="molecule type" value="Genomic_DNA"/>
</dbReference>
<dbReference type="Proteomes" id="UP000002514">
    <property type="component" value="Chromosome"/>
</dbReference>
<evidence type="ECO:0000313" key="2">
    <source>
        <dbReference type="Proteomes" id="UP000002514"/>
    </source>
</evidence>
<proteinExistence type="predicted"/>
<evidence type="ECO:0000313" key="1">
    <source>
        <dbReference type="EMBL" id="CAE14907.1"/>
    </source>
</evidence>
<organism evidence="1 2">
    <name type="scientific">Photorhabdus laumondii subsp. laumondii (strain DSM 15139 / CIP 105565 / TT01)</name>
    <name type="common">Photorhabdus luminescens subsp. laumondii</name>
    <dbReference type="NCBI Taxonomy" id="243265"/>
    <lineage>
        <taxon>Bacteria</taxon>
        <taxon>Pseudomonadati</taxon>
        <taxon>Pseudomonadota</taxon>
        <taxon>Gammaproteobacteria</taxon>
        <taxon>Enterobacterales</taxon>
        <taxon>Morganellaceae</taxon>
        <taxon>Photorhabdus</taxon>
    </lineage>
</organism>
<dbReference type="AlphaFoldDB" id="Q7N422"/>
<dbReference type="HOGENOM" id="CLU_2247517_0_0_6"/>
<dbReference type="STRING" id="243265.plu2533"/>
<protein>
    <submittedName>
        <fullName evidence="1">Photorhabdus luminescens subsp. laumondii TTO1 complete genome segment 9/17</fullName>
    </submittedName>
</protein>
<keyword evidence="2" id="KW-1185">Reference proteome</keyword>
<name>Q7N422_PHOLL</name>